<dbReference type="Proteomes" id="UP000215459">
    <property type="component" value="Unassembled WGS sequence"/>
</dbReference>
<organism evidence="2 3">
    <name type="scientific">Paludifilum halophilum</name>
    <dbReference type="NCBI Taxonomy" id="1642702"/>
    <lineage>
        <taxon>Bacteria</taxon>
        <taxon>Bacillati</taxon>
        <taxon>Bacillota</taxon>
        <taxon>Bacilli</taxon>
        <taxon>Bacillales</taxon>
        <taxon>Thermoactinomycetaceae</taxon>
        <taxon>Paludifilum</taxon>
    </lineage>
</organism>
<reference evidence="2 3" key="1">
    <citation type="submission" date="2017-07" db="EMBL/GenBank/DDBJ databases">
        <title>The genome sequence of Paludifilum halophilum highlights mechanisms for microbial adaptation to high salt environemnts.</title>
        <authorList>
            <person name="Belbahri L."/>
        </authorList>
    </citation>
    <scope>NUCLEOTIDE SEQUENCE [LARGE SCALE GENOMIC DNA]</scope>
    <source>
        <strain evidence="2 3">DSM 102817</strain>
    </source>
</reference>
<evidence type="ECO:0000313" key="2">
    <source>
        <dbReference type="EMBL" id="OYD09831.1"/>
    </source>
</evidence>
<dbReference type="EMBL" id="NOWF01000001">
    <property type="protein sequence ID" value="OYD09831.1"/>
    <property type="molecule type" value="Genomic_DNA"/>
</dbReference>
<protein>
    <submittedName>
        <fullName evidence="2">Asp23/Gls24 family envelope stress response protein</fullName>
    </submittedName>
</protein>
<keyword evidence="3" id="KW-1185">Reference proteome</keyword>
<dbReference type="Pfam" id="PF03780">
    <property type="entry name" value="Asp23"/>
    <property type="match status" value="1"/>
</dbReference>
<accession>A0A235BC16</accession>
<comment type="caution">
    <text evidence="2">The sequence shown here is derived from an EMBL/GenBank/DDBJ whole genome shotgun (WGS) entry which is preliminary data.</text>
</comment>
<comment type="similarity">
    <text evidence="1">Belongs to the asp23 family.</text>
</comment>
<proteinExistence type="inferred from homology"/>
<name>A0A235BC16_9BACL</name>
<dbReference type="RefSeq" id="WP_094262933.1">
    <property type="nucleotide sequence ID" value="NZ_NOWF01000001.1"/>
</dbReference>
<dbReference type="PANTHER" id="PTHR34297:SF2">
    <property type="entry name" value="ASP23_GLS24 FAMILY ENVELOPE STRESS RESPONSE PROTEIN"/>
    <property type="match status" value="1"/>
</dbReference>
<dbReference type="PANTHER" id="PTHR34297">
    <property type="entry name" value="HYPOTHETICAL CYTOSOLIC PROTEIN-RELATED"/>
    <property type="match status" value="1"/>
</dbReference>
<dbReference type="OrthoDB" id="9793465at2"/>
<sequence length="140" mass="15286">MANDEVQNREARVTELGKVEIAPEVIQMISGLAAIQVDGVAGTSGNVVDDLNHFLGRKSPKQGIKVELGERSRITVSIIVTYGFHIPDVGKEVQERIKTSVESMTGLAVDDVTVRIAEVRFQGEQPEHLPQDPEGSQRVQ</sequence>
<evidence type="ECO:0000313" key="3">
    <source>
        <dbReference type="Proteomes" id="UP000215459"/>
    </source>
</evidence>
<dbReference type="AlphaFoldDB" id="A0A235BC16"/>
<gene>
    <name evidence="2" type="ORF">CHM34_02245</name>
</gene>
<evidence type="ECO:0000256" key="1">
    <source>
        <dbReference type="ARBA" id="ARBA00005721"/>
    </source>
</evidence>
<dbReference type="InterPro" id="IPR005531">
    <property type="entry name" value="Asp23"/>
</dbReference>